<keyword evidence="1" id="KW-0175">Coiled coil</keyword>
<dbReference type="AlphaFoldDB" id="A0A3S1AAW3"/>
<dbReference type="Proteomes" id="UP000762586">
    <property type="component" value="Unassembled WGS sequence"/>
</dbReference>
<gene>
    <name evidence="3" type="ORF">F126LOC_005110</name>
    <name evidence="2" type="ORF">H4F48_13945</name>
</gene>
<accession>A0A3S1AAW3</accession>
<dbReference type="InterPro" id="IPR046516">
    <property type="entry name" value="DUF6694"/>
</dbReference>
<keyword evidence="5" id="KW-1185">Reference proteome</keyword>
<dbReference type="EMBL" id="CP065031">
    <property type="protein sequence ID" value="QPK25185.1"/>
    <property type="molecule type" value="Genomic_DNA"/>
</dbReference>
<feature type="coiled-coil region" evidence="1">
    <location>
        <begin position="100"/>
        <end position="130"/>
    </location>
</feature>
<sequence>MKKILGISLIVLSLVGCNEPKIDASTDDSMKASISKVRESLPESKRNQFDEALKVAVFSQINFKEIMQAGMTKNSSVIEEKMKQALNGKTGEQVISYAAKLKLEREAKEKEQAVQEIKELEEKKSSSTANLESMKSFKIVRSRFRMEKQKYGSDQPIVSLSVENNTEKAISKAYFKGTIASPGREVPWFIDTFSYQISGGLEPGEKAEWDLAPNKFSNWGKVSAPTDAIFTVSVIRLDGADGNPILGDANFTEKDQKRLDELKNKYMP</sequence>
<evidence type="ECO:0000313" key="4">
    <source>
        <dbReference type="Proteomes" id="UP000269351"/>
    </source>
</evidence>
<evidence type="ECO:0000256" key="1">
    <source>
        <dbReference type="SAM" id="Coils"/>
    </source>
</evidence>
<dbReference type="PROSITE" id="PS51257">
    <property type="entry name" value="PROKAR_LIPOPROTEIN"/>
    <property type="match status" value="1"/>
</dbReference>
<dbReference type="Pfam" id="PF20404">
    <property type="entry name" value="DUF6694"/>
    <property type="match status" value="1"/>
</dbReference>
<reference evidence="2 5" key="1">
    <citation type="submission" date="2020-07" db="EMBL/GenBank/DDBJ databases">
        <title>A pangenomic view of the genus Pectobacterium provides insights into genome organization, phylogeny, and virulence.</title>
        <authorList>
            <person name="Jonkheer E."/>
            <person name="Brankovics B."/>
            <person name="Houwers I."/>
            <person name="Van Der Wolf J."/>
            <person name="Bonants P."/>
            <person name="Vreeburg R."/>
            <person name="Bollema R."/>
            <person name="De Haan J."/>
            <person name="Berke L."/>
            <person name="De Ridder D."/>
            <person name="Smit S."/>
            <person name="Van Der Lee T.A.J."/>
        </authorList>
    </citation>
    <scope>NUCLEOTIDE SEQUENCE [LARGE SCALE GENOMIC DNA]</scope>
    <source>
        <strain evidence="2 5">NAK:384</strain>
    </source>
</reference>
<organism evidence="3 4">
    <name type="scientific">Pectobacterium brasiliense</name>
    <dbReference type="NCBI Taxonomy" id="180957"/>
    <lineage>
        <taxon>Bacteria</taxon>
        <taxon>Pseudomonadati</taxon>
        <taxon>Pseudomonadota</taxon>
        <taxon>Gammaproteobacteria</taxon>
        <taxon>Enterobacterales</taxon>
        <taxon>Pectobacteriaceae</taxon>
        <taxon>Pectobacterium</taxon>
    </lineage>
</organism>
<proteinExistence type="predicted"/>
<evidence type="ECO:0000313" key="2">
    <source>
        <dbReference type="EMBL" id="MBN3107165.1"/>
    </source>
</evidence>
<evidence type="ECO:0000313" key="3">
    <source>
        <dbReference type="EMBL" id="QPK25185.1"/>
    </source>
</evidence>
<reference evidence="3 4" key="2">
    <citation type="submission" date="2020-11" db="EMBL/GenBank/DDBJ databases">
        <title>Complete genome sequence of Pectobacterium brasiliense strain F126.</title>
        <authorList>
            <person name="Miroshnikov K."/>
            <person name="Vo T.N.H."/>
            <person name="Khodykina M.V."/>
            <person name="Kabanova A.P."/>
            <person name="Shneider M."/>
            <person name="Korzhenkov A."/>
            <person name="Toschakov S.V."/>
            <person name="Miroshnikov K.A."/>
            <person name="Ignatov A.N."/>
            <person name="Mikhailova Y.V."/>
            <person name="Shelenkov A."/>
            <person name="Yanushevich Y.G."/>
            <person name="Evseev P.V."/>
        </authorList>
    </citation>
    <scope>NUCLEOTIDE SEQUENCE [LARGE SCALE GENOMIC DNA]</scope>
    <source>
        <strain evidence="3 4">F126</strain>
    </source>
</reference>
<evidence type="ECO:0000313" key="5">
    <source>
        <dbReference type="Proteomes" id="UP000762586"/>
    </source>
</evidence>
<dbReference type="RefSeq" id="WP_119871683.1">
    <property type="nucleotide sequence ID" value="NZ_BSWF01000012.1"/>
</dbReference>
<dbReference type="Proteomes" id="UP000269351">
    <property type="component" value="Chromosome"/>
</dbReference>
<dbReference type="EMBL" id="JACGET010000015">
    <property type="protein sequence ID" value="MBN3107165.1"/>
    <property type="molecule type" value="Genomic_DNA"/>
</dbReference>
<evidence type="ECO:0008006" key="6">
    <source>
        <dbReference type="Google" id="ProtNLM"/>
    </source>
</evidence>
<name>A0A3S1AAW3_9GAMM</name>
<protein>
    <recommendedName>
        <fullName evidence="6">Lipoprotein</fullName>
    </recommendedName>
</protein>